<dbReference type="EMBL" id="KZ997649">
    <property type="protein sequence ID" value="RKO87133.1"/>
    <property type="molecule type" value="Genomic_DNA"/>
</dbReference>
<dbReference type="AlphaFoldDB" id="A0A4P9W6X4"/>
<accession>A0A4P9W6X4</accession>
<proteinExistence type="predicted"/>
<evidence type="ECO:0000313" key="3">
    <source>
        <dbReference type="Proteomes" id="UP000269721"/>
    </source>
</evidence>
<gene>
    <name evidence="2" type="ORF">BDK51DRAFT_39722</name>
</gene>
<keyword evidence="3" id="KW-1185">Reference proteome</keyword>
<reference evidence="3" key="1">
    <citation type="journal article" date="2018" name="Nat. Microbiol.">
        <title>Leveraging single-cell genomics to expand the fungal tree of life.</title>
        <authorList>
            <person name="Ahrendt S.R."/>
            <person name="Quandt C.A."/>
            <person name="Ciobanu D."/>
            <person name="Clum A."/>
            <person name="Salamov A."/>
            <person name="Andreopoulos B."/>
            <person name="Cheng J.F."/>
            <person name="Woyke T."/>
            <person name="Pelin A."/>
            <person name="Henrissat B."/>
            <person name="Reynolds N.K."/>
            <person name="Benny G.L."/>
            <person name="Smith M.E."/>
            <person name="James T.Y."/>
            <person name="Grigoriev I.V."/>
        </authorList>
    </citation>
    <scope>NUCLEOTIDE SEQUENCE [LARGE SCALE GENOMIC DNA]</scope>
</reference>
<name>A0A4P9W6X4_9FUNG</name>
<dbReference type="Proteomes" id="UP000269721">
    <property type="component" value="Unassembled WGS sequence"/>
</dbReference>
<evidence type="ECO:0000313" key="2">
    <source>
        <dbReference type="EMBL" id="RKO87133.1"/>
    </source>
</evidence>
<evidence type="ECO:0000256" key="1">
    <source>
        <dbReference type="SAM" id="MobiDB-lite"/>
    </source>
</evidence>
<organism evidence="2 3">
    <name type="scientific">Blyttiomyces helicus</name>
    <dbReference type="NCBI Taxonomy" id="388810"/>
    <lineage>
        <taxon>Eukaryota</taxon>
        <taxon>Fungi</taxon>
        <taxon>Fungi incertae sedis</taxon>
        <taxon>Chytridiomycota</taxon>
        <taxon>Chytridiomycota incertae sedis</taxon>
        <taxon>Chytridiomycetes</taxon>
        <taxon>Chytridiomycetes incertae sedis</taxon>
        <taxon>Blyttiomyces</taxon>
    </lineage>
</organism>
<feature type="region of interest" description="Disordered" evidence="1">
    <location>
        <begin position="224"/>
        <end position="259"/>
    </location>
</feature>
<sequence length="384" mass="41463">MEEVRGVAPRPPTASEVHANDRLVDELVAVTSYLGVALVDVILARCRWDPMTISAPAATLRMSAPGSPAMASPLPALTSANATEPTETTSSAGAKGLVASATATPGPPITTPRLPAFAALAEDPPSITPASLAREEMACNACGKREAKGRRSCANAVAAKPLSFPWERTYEDGALQFVTKSCLVVCVVYSAAVLSRIWQVTSCDRRCNARAVFSSRRPIYQHPAQARRRPMETGPGEMFTGGETMTRHRSLRGSAKATVPRLRIRRRHRTPSTLRGLRGRSFISRVSTTTTVCEASTLCAPLSNVDVRDAKAYVGPSTFLSVTRPLSSTSTAAMRRPARLTTVLAPESRFPALLPRERHKRVKFAKRSSTQAWCRFLPWIGGEP</sequence>
<protein>
    <submittedName>
        <fullName evidence="2">Uncharacterized protein</fullName>
    </submittedName>
</protein>